<keyword evidence="6" id="KW-0456">Lyase</keyword>
<keyword evidence="4" id="KW-0732">Signal</keyword>
<protein>
    <recommendedName>
        <fullName evidence="9">UDENN FLCN/SMCR8-type domain-containing protein</fullName>
    </recommendedName>
</protein>
<dbReference type="InterPro" id="IPR008929">
    <property type="entry name" value="Chondroitin_lyas"/>
</dbReference>
<feature type="region of interest" description="Disordered" evidence="8">
    <location>
        <begin position="633"/>
        <end position="661"/>
    </location>
</feature>
<evidence type="ECO:0000256" key="5">
    <source>
        <dbReference type="ARBA" id="ARBA00023006"/>
    </source>
</evidence>
<keyword evidence="11" id="KW-1185">Reference proteome</keyword>
<dbReference type="Gene3D" id="1.50.10.100">
    <property type="entry name" value="Chondroitin AC/alginate lyase"/>
    <property type="match status" value="1"/>
</dbReference>
<dbReference type="OrthoDB" id="63533at2759"/>
<comment type="similarity">
    <text evidence="7">Belongs to the SMCR8 family.</text>
</comment>
<feature type="region of interest" description="Disordered" evidence="8">
    <location>
        <begin position="593"/>
        <end position="613"/>
    </location>
</feature>
<dbReference type="AlphaFoldDB" id="A0A8H7RVC2"/>
<evidence type="ECO:0000256" key="8">
    <source>
        <dbReference type="SAM" id="MobiDB-lite"/>
    </source>
</evidence>
<evidence type="ECO:0000256" key="6">
    <source>
        <dbReference type="ARBA" id="ARBA00023239"/>
    </source>
</evidence>
<dbReference type="PANTHER" id="PTHR31334">
    <property type="entry name" value="SMITH-MAGENIS SYNDROME REGION GENE 8 PROTEIN"/>
    <property type="match status" value="1"/>
</dbReference>
<feature type="domain" description="UDENN FLCN/SMCR8-type" evidence="9">
    <location>
        <begin position="38"/>
        <end position="1216"/>
    </location>
</feature>
<evidence type="ECO:0000313" key="10">
    <source>
        <dbReference type="EMBL" id="KAG2216882.1"/>
    </source>
</evidence>
<evidence type="ECO:0000259" key="9">
    <source>
        <dbReference type="PROSITE" id="PS51834"/>
    </source>
</evidence>
<name>A0A8H7RVC2_9FUNG</name>
<feature type="compositionally biased region" description="Low complexity" evidence="8">
    <location>
        <begin position="646"/>
        <end position="661"/>
    </location>
</feature>
<dbReference type="GO" id="GO:0005085">
    <property type="term" value="F:guanyl-nucleotide exchange factor activity"/>
    <property type="evidence" value="ECO:0007669"/>
    <property type="project" value="UniProtKB-KW"/>
</dbReference>
<dbReference type="PROSITE" id="PS51834">
    <property type="entry name" value="DENN_FLCN_SMCR8"/>
    <property type="match status" value="1"/>
</dbReference>
<gene>
    <name evidence="10" type="ORF">INT45_004566</name>
</gene>
<dbReference type="Proteomes" id="UP000646827">
    <property type="component" value="Unassembled WGS sequence"/>
</dbReference>
<proteinExistence type="inferred from homology"/>
<evidence type="ECO:0000256" key="1">
    <source>
        <dbReference type="ARBA" id="ARBA00004496"/>
    </source>
</evidence>
<dbReference type="GO" id="GO:0032045">
    <property type="term" value="C:guanyl-nucleotide exchange factor complex"/>
    <property type="evidence" value="ECO:0007669"/>
    <property type="project" value="TreeGrafter"/>
</dbReference>
<dbReference type="Pfam" id="PF05426">
    <property type="entry name" value="Alginate_lyase"/>
    <property type="match status" value="1"/>
</dbReference>
<keyword evidence="5" id="KW-0072">Autophagy</keyword>
<dbReference type="GO" id="GO:0005737">
    <property type="term" value="C:cytoplasm"/>
    <property type="evidence" value="ECO:0007669"/>
    <property type="project" value="UniProtKB-SubCell"/>
</dbReference>
<feature type="compositionally biased region" description="Low complexity" evidence="8">
    <location>
        <begin position="269"/>
        <end position="301"/>
    </location>
</feature>
<dbReference type="PANTHER" id="PTHR31334:SF1">
    <property type="entry name" value="GUANINE NUCLEOTIDE EXCHANGE PROTEIN SMCR8"/>
    <property type="match status" value="1"/>
</dbReference>
<reference evidence="10 11" key="1">
    <citation type="submission" date="2020-12" db="EMBL/GenBank/DDBJ databases">
        <title>Metabolic potential, ecology and presence of endohyphal bacteria is reflected in genomic diversity of Mucoromycotina.</title>
        <authorList>
            <person name="Muszewska A."/>
            <person name="Okrasinska A."/>
            <person name="Steczkiewicz K."/>
            <person name="Drgas O."/>
            <person name="Orlowska M."/>
            <person name="Perlinska-Lenart U."/>
            <person name="Aleksandrzak-Piekarczyk T."/>
            <person name="Szatraj K."/>
            <person name="Zielenkiewicz U."/>
            <person name="Pilsyk S."/>
            <person name="Malc E."/>
            <person name="Mieczkowski P."/>
            <person name="Kruszewska J.S."/>
            <person name="Biernat P."/>
            <person name="Pawlowska J."/>
        </authorList>
    </citation>
    <scope>NUCLEOTIDE SEQUENCE [LARGE SCALE GENOMIC DNA]</scope>
    <source>
        <strain evidence="10 11">CBS 142.35</strain>
    </source>
</reference>
<dbReference type="SUPFAM" id="SSF48230">
    <property type="entry name" value="Chondroitin AC/alginate lyase"/>
    <property type="match status" value="1"/>
</dbReference>
<evidence type="ECO:0000256" key="7">
    <source>
        <dbReference type="ARBA" id="ARBA00038137"/>
    </source>
</evidence>
<organism evidence="10 11">
    <name type="scientific">Circinella minor</name>
    <dbReference type="NCBI Taxonomy" id="1195481"/>
    <lineage>
        <taxon>Eukaryota</taxon>
        <taxon>Fungi</taxon>
        <taxon>Fungi incertae sedis</taxon>
        <taxon>Mucoromycota</taxon>
        <taxon>Mucoromycotina</taxon>
        <taxon>Mucoromycetes</taxon>
        <taxon>Mucorales</taxon>
        <taxon>Lichtheimiaceae</taxon>
        <taxon>Circinella</taxon>
    </lineage>
</organism>
<dbReference type="GO" id="GO:0042597">
    <property type="term" value="C:periplasmic space"/>
    <property type="evidence" value="ECO:0007669"/>
    <property type="project" value="InterPro"/>
</dbReference>
<keyword evidence="2" id="KW-0963">Cytoplasm</keyword>
<evidence type="ECO:0000256" key="4">
    <source>
        <dbReference type="ARBA" id="ARBA00022729"/>
    </source>
</evidence>
<comment type="caution">
    <text evidence="10">The sequence shown here is derived from an EMBL/GenBank/DDBJ whole genome shotgun (WGS) entry which is preliminary data.</text>
</comment>
<accession>A0A8H7RVC2</accession>
<dbReference type="GO" id="GO:0006914">
    <property type="term" value="P:autophagy"/>
    <property type="evidence" value="ECO:0007669"/>
    <property type="project" value="UniProtKB-KW"/>
</dbReference>
<evidence type="ECO:0000313" key="11">
    <source>
        <dbReference type="Proteomes" id="UP000646827"/>
    </source>
</evidence>
<feature type="region of interest" description="Disordered" evidence="8">
    <location>
        <begin position="269"/>
        <end position="302"/>
    </location>
</feature>
<evidence type="ECO:0000256" key="3">
    <source>
        <dbReference type="ARBA" id="ARBA00022658"/>
    </source>
</evidence>
<dbReference type="EMBL" id="JAEPRB010000349">
    <property type="protein sequence ID" value="KAG2216882.1"/>
    <property type="molecule type" value="Genomic_DNA"/>
</dbReference>
<dbReference type="GO" id="GO:0016829">
    <property type="term" value="F:lyase activity"/>
    <property type="evidence" value="ECO:0007669"/>
    <property type="project" value="UniProtKB-KW"/>
</dbReference>
<feature type="region of interest" description="Disordered" evidence="8">
    <location>
        <begin position="690"/>
        <end position="728"/>
    </location>
</feature>
<comment type="subcellular location">
    <subcellularLocation>
        <location evidence="1">Cytoplasm</location>
    </subcellularLocation>
</comment>
<feature type="compositionally biased region" description="Low complexity" evidence="8">
    <location>
        <begin position="602"/>
        <end position="613"/>
    </location>
</feature>
<evidence type="ECO:0000256" key="2">
    <source>
        <dbReference type="ARBA" id="ARBA00022490"/>
    </source>
</evidence>
<dbReference type="InterPro" id="IPR037521">
    <property type="entry name" value="FLCN/SMCR8_DENN"/>
</dbReference>
<sequence>MVEKTKDDLFNNKNQRSIQQKQQECNETAFSSNASTPLLPSPLPQDFILISEFSELEGPLPLAVVSEHIYFDLKDPEQSKESLHKLGLEQFDFNAFVLRIVSVDQTSEQFEHPDLDTTNMFSIPDDTQVYTTDTENQFFAFTHHLALFDINARGYVHPVALSYITCDPEKIVWRFEDFIERFNEVSRLMKKGNFSNFAMDLKYRLMDLEYTQKRVLSDNEEKQQCHISVEAMEQAITVTRLMIDSVESYLIQLVHESTNELLSDYYSSTTTTTRTGSSRKTSDGFLTTTTTTTPVTPTSVSLPEIANDNTMRQQEGNESSSLVFPLLALIPQSHEDQNLFEEPESDYEPKFVDTLHPVSHFERKLRSLAQLCQEPKQHHCKTTTTTTTTTKRINHLPTTVIPFVSTIEPSRTTFLNENNNHSELKSRFFANTMNEDMYSEAIKSMTEMTHDFGFSSEILDLIEDEEMYLQPPSGVLLIGGTFITNMKNPSPRKQSLIPHSIITTQQQQQQELTGPMMDYNNNNNINQGDTMDENEKEEENLPIHQIHTILWHHDDIQSLDRYHIETLEKLGDTLPHLIFALLTGRPVVVMSDESSKQKNSDYWDSSSSEGSGLGKKWSVRRIMSYLRRIEEREDNNHNQSNESFNTVTNDMTAPTTTTITDTDTKVLLPPISSSSSVTVTKDLTRSSSSSSFFEAHHLQQQQQQIKSEDEESDDESSTTDGMTLNERRGRRFLEQKLNIHGDDQNIVISSSINNTKEEDGELQGDISLDDDTSMTLMKSDLEGWEYPLPKASDPPDTISNEPFPFIAIDPDILRINKQHMHDYDRGLQHALWFLKKKADRYVTNHTIFSVVNKTIAVPGGNDKHDYMSLARYFWPNTSQPNGMPYIRQDGRTNPEIDKVPDYTMFRELVRHVHFLSLGYHYFDNETYAERATQRVYEWFVDPNFRMNPHLQFASLIRGYKTGRAKGVIDFHVVHELLDSISILQYSDIWQKRNKKQKINAHLRYWFAKYMIWLTQSPNGIHEMEAHNNHGTFYDVQRTSIYLFLNKTELARQVIANASVTRIAPQILISGEQYMETARVDSWFYCIFNLQAYFTLGHMGTRIPNAPNLFEYETMDHKSIQLALDFLLPYAFNETLWPFHNMAGFDATALFVQVLEQAYIVYKNDTYLASANHLANVHNQPYNITRLTMPWGDLGDHSDKAQEGFLVQKSEATTTTS</sequence>
<keyword evidence="3" id="KW-0344">Guanine-nucleotide releasing factor</keyword>
<feature type="non-terminal residue" evidence="10">
    <location>
        <position position="1"/>
    </location>
</feature>
<dbReference type="InterPro" id="IPR008397">
    <property type="entry name" value="Alginate_lyase_dom"/>
</dbReference>
<feature type="compositionally biased region" description="Acidic residues" evidence="8">
    <location>
        <begin position="708"/>
        <end position="717"/>
    </location>
</feature>